<evidence type="ECO:0000313" key="1">
    <source>
        <dbReference type="EMBL" id="KAF2232315.1"/>
    </source>
</evidence>
<sequence length="254" mass="28812">MELVDIADMYDCETLATQAIDRELLYAQDSVVDECAREPGDMIGLALALQCEWLYREAATHLLGRSRVAYFEQLGEFFDDHARCLLRRRRNIFVKSLQNAERSLWTIQPKPKDHWSYIAVSFFRQWLSDRIETGEGSRLAPGYARLYHDLAKANCSIKTGISAHLELIGMKSNESNIQTLESNLSTVLKAAAKTIKNDLLPNQARQPTDAKDGYRALTFCSPGHSELPWTVKGEDLCVLAEEYDSMEEISDDDI</sequence>
<dbReference type="AlphaFoldDB" id="A0A6A6H2Q6"/>
<organism evidence="1 2">
    <name type="scientific">Viridothelium virens</name>
    <name type="common">Speckled blister lichen</name>
    <name type="synonym">Trypethelium virens</name>
    <dbReference type="NCBI Taxonomy" id="1048519"/>
    <lineage>
        <taxon>Eukaryota</taxon>
        <taxon>Fungi</taxon>
        <taxon>Dikarya</taxon>
        <taxon>Ascomycota</taxon>
        <taxon>Pezizomycotina</taxon>
        <taxon>Dothideomycetes</taxon>
        <taxon>Dothideomycetes incertae sedis</taxon>
        <taxon>Trypetheliales</taxon>
        <taxon>Trypetheliaceae</taxon>
        <taxon>Viridothelium</taxon>
    </lineage>
</organism>
<evidence type="ECO:0000313" key="2">
    <source>
        <dbReference type="Proteomes" id="UP000800092"/>
    </source>
</evidence>
<keyword evidence="2" id="KW-1185">Reference proteome</keyword>
<proteinExistence type="predicted"/>
<reference evidence="1" key="1">
    <citation type="journal article" date="2020" name="Stud. Mycol.">
        <title>101 Dothideomycetes genomes: a test case for predicting lifestyles and emergence of pathogens.</title>
        <authorList>
            <person name="Haridas S."/>
            <person name="Albert R."/>
            <person name="Binder M."/>
            <person name="Bloem J."/>
            <person name="Labutti K."/>
            <person name="Salamov A."/>
            <person name="Andreopoulos B."/>
            <person name="Baker S."/>
            <person name="Barry K."/>
            <person name="Bills G."/>
            <person name="Bluhm B."/>
            <person name="Cannon C."/>
            <person name="Castanera R."/>
            <person name="Culley D."/>
            <person name="Daum C."/>
            <person name="Ezra D."/>
            <person name="Gonzalez J."/>
            <person name="Henrissat B."/>
            <person name="Kuo A."/>
            <person name="Liang C."/>
            <person name="Lipzen A."/>
            <person name="Lutzoni F."/>
            <person name="Magnuson J."/>
            <person name="Mondo S."/>
            <person name="Nolan M."/>
            <person name="Ohm R."/>
            <person name="Pangilinan J."/>
            <person name="Park H.-J."/>
            <person name="Ramirez L."/>
            <person name="Alfaro M."/>
            <person name="Sun H."/>
            <person name="Tritt A."/>
            <person name="Yoshinaga Y."/>
            <person name="Zwiers L.-H."/>
            <person name="Turgeon B."/>
            <person name="Goodwin S."/>
            <person name="Spatafora J."/>
            <person name="Crous P."/>
            <person name="Grigoriev I."/>
        </authorList>
    </citation>
    <scope>NUCLEOTIDE SEQUENCE</scope>
    <source>
        <strain evidence="1">Tuck. ex Michener</strain>
    </source>
</reference>
<dbReference type="Proteomes" id="UP000800092">
    <property type="component" value="Unassembled WGS sequence"/>
</dbReference>
<dbReference type="PANTHER" id="PTHR38119:SF1">
    <property type="entry name" value="BTB DOMAIN-CONTAINING PROTEIN"/>
    <property type="match status" value="1"/>
</dbReference>
<accession>A0A6A6H2Q6</accession>
<dbReference type="EMBL" id="ML991817">
    <property type="protein sequence ID" value="KAF2232315.1"/>
    <property type="molecule type" value="Genomic_DNA"/>
</dbReference>
<dbReference type="PANTHER" id="PTHR38119">
    <property type="entry name" value="BTB DOMAIN-CONTAINING PROTEIN-RELATED"/>
    <property type="match status" value="1"/>
</dbReference>
<protein>
    <submittedName>
        <fullName evidence="1">Uncharacterized protein</fullName>
    </submittedName>
</protein>
<gene>
    <name evidence="1" type="ORF">EV356DRAFT_505509</name>
</gene>
<name>A0A6A6H2Q6_VIRVR</name>
<dbReference type="OrthoDB" id="10256606at2759"/>